<evidence type="ECO:0008006" key="4">
    <source>
        <dbReference type="Google" id="ProtNLM"/>
    </source>
</evidence>
<proteinExistence type="predicted"/>
<keyword evidence="1" id="KW-0325">Glycoprotein</keyword>
<dbReference type="InterPro" id="IPR011162">
    <property type="entry name" value="MHC_I/II-like_Ag-recog"/>
</dbReference>
<organism evidence="2 3">
    <name type="scientific">Cirrhinus mrigala</name>
    <name type="common">Mrigala</name>
    <dbReference type="NCBI Taxonomy" id="683832"/>
    <lineage>
        <taxon>Eukaryota</taxon>
        <taxon>Metazoa</taxon>
        <taxon>Chordata</taxon>
        <taxon>Craniata</taxon>
        <taxon>Vertebrata</taxon>
        <taxon>Euteleostomi</taxon>
        <taxon>Actinopterygii</taxon>
        <taxon>Neopterygii</taxon>
        <taxon>Teleostei</taxon>
        <taxon>Ostariophysi</taxon>
        <taxon>Cypriniformes</taxon>
        <taxon>Cyprinidae</taxon>
        <taxon>Labeoninae</taxon>
        <taxon>Labeonini</taxon>
        <taxon>Cirrhinus</taxon>
    </lineage>
</organism>
<reference evidence="2 3" key="1">
    <citation type="submission" date="2024-05" db="EMBL/GenBank/DDBJ databases">
        <title>Genome sequencing and assembly of Indian major carp, Cirrhinus mrigala (Hamilton, 1822).</title>
        <authorList>
            <person name="Mohindra V."/>
            <person name="Chowdhury L.M."/>
            <person name="Lal K."/>
            <person name="Jena J.K."/>
        </authorList>
    </citation>
    <scope>NUCLEOTIDE SEQUENCE [LARGE SCALE GENOMIC DNA]</scope>
    <source>
        <strain evidence="2">CM1030</strain>
        <tissue evidence="2">Blood</tissue>
    </source>
</reference>
<dbReference type="InterPro" id="IPR037055">
    <property type="entry name" value="MHC_I-like_Ag-recog_sf"/>
</dbReference>
<name>A0ABD0NJM8_CIRMR</name>
<accession>A0ABD0NJM8</accession>
<protein>
    <recommendedName>
        <fullName evidence="4">MHC class I antigen</fullName>
    </recommendedName>
</protein>
<evidence type="ECO:0000313" key="2">
    <source>
        <dbReference type="EMBL" id="KAL0161580.1"/>
    </source>
</evidence>
<feature type="non-terminal residue" evidence="2">
    <location>
        <position position="1"/>
    </location>
</feature>
<gene>
    <name evidence="2" type="ORF">M9458_045305</name>
</gene>
<dbReference type="Proteomes" id="UP001529510">
    <property type="component" value="Unassembled WGS sequence"/>
</dbReference>
<evidence type="ECO:0000256" key="1">
    <source>
        <dbReference type="ARBA" id="ARBA00023180"/>
    </source>
</evidence>
<keyword evidence="3" id="KW-1185">Reference proteome</keyword>
<sequence>YTAHVPQAEPTVQKWNNDRKQLDFLKQYYEHECTDWLKELLHFSKATLKKTGVVTELTEPIQKNQTVDDTRGS</sequence>
<dbReference type="EMBL" id="JAMKFB020000022">
    <property type="protein sequence ID" value="KAL0161580.1"/>
    <property type="molecule type" value="Genomic_DNA"/>
</dbReference>
<evidence type="ECO:0000313" key="3">
    <source>
        <dbReference type="Proteomes" id="UP001529510"/>
    </source>
</evidence>
<dbReference type="Gene3D" id="3.30.500.10">
    <property type="entry name" value="MHC class I-like antigen recognition-like"/>
    <property type="match status" value="1"/>
</dbReference>
<dbReference type="AlphaFoldDB" id="A0ABD0NJM8"/>
<comment type="caution">
    <text evidence="2">The sequence shown here is derived from an EMBL/GenBank/DDBJ whole genome shotgun (WGS) entry which is preliminary data.</text>
</comment>
<dbReference type="SUPFAM" id="SSF54452">
    <property type="entry name" value="MHC antigen-recognition domain"/>
    <property type="match status" value="1"/>
</dbReference>
<feature type="non-terminal residue" evidence="2">
    <location>
        <position position="73"/>
    </location>
</feature>